<gene>
    <name evidence="1" type="ORF">CEPIT_LOCUS22561</name>
</gene>
<dbReference type="EMBL" id="CAMAPF010000913">
    <property type="protein sequence ID" value="CAH9119172.1"/>
    <property type="molecule type" value="Genomic_DNA"/>
</dbReference>
<dbReference type="PANTHER" id="PTHR37383:SF1">
    <property type="entry name" value="OS01G0694200 PROTEIN"/>
    <property type="match status" value="1"/>
</dbReference>
<reference evidence="1" key="1">
    <citation type="submission" date="2022-07" db="EMBL/GenBank/DDBJ databases">
        <authorList>
            <person name="Macas J."/>
            <person name="Novak P."/>
            <person name="Neumann P."/>
        </authorList>
    </citation>
    <scope>NUCLEOTIDE SEQUENCE</scope>
</reference>
<sequence length="505" mass="55172">MVAVVEARQLSFPKPPPLSLSLSSPHVTSLLFEPTFLSLALSHSDSSFSLYHSFSPLSLPPPFSIPPPKTLVPPPVSSATFLILRDANPNPNSLFIASSPLSGGSAVLLRFYILSPARKAFIRARVICNHSDIRSEEGKFGVVFGVSHGVSVKLAGSVNVFAMYSISNSKIWVFSVKHLGNDEVKLMKCAVIDCSMPVFSMSLSFGFLIMGEENGVRVLPLRPLIKGTAKKDKGLSKKNTINALERDSKMGNKRVNLQNGTSNVVNGFDSKILFTNRAEIAGSETELKLNSSSHFEKRSDQHSHSAKLKCAKLRQDSGGWGVSYFAFEQVDNLESVKVPIKSVKAISIQALSASKFLILDSVGNLRILFLATYAPGYKIHGRMKRLSLTLRVQRMAVLPDNSASTQAVWLSDGLHSIHVMVLNDTESSVSEIENKETDEMQTSVPQAIFSSEIIQEIAPVTANSAMLLGQGRKHICICNFLMVFNLSVSEFDDVCFTECVFGIEL</sequence>
<organism evidence="1 2">
    <name type="scientific">Cuscuta epithymum</name>
    <dbReference type="NCBI Taxonomy" id="186058"/>
    <lineage>
        <taxon>Eukaryota</taxon>
        <taxon>Viridiplantae</taxon>
        <taxon>Streptophyta</taxon>
        <taxon>Embryophyta</taxon>
        <taxon>Tracheophyta</taxon>
        <taxon>Spermatophyta</taxon>
        <taxon>Magnoliopsida</taxon>
        <taxon>eudicotyledons</taxon>
        <taxon>Gunneridae</taxon>
        <taxon>Pentapetalae</taxon>
        <taxon>asterids</taxon>
        <taxon>lamiids</taxon>
        <taxon>Solanales</taxon>
        <taxon>Convolvulaceae</taxon>
        <taxon>Cuscuteae</taxon>
        <taxon>Cuscuta</taxon>
        <taxon>Cuscuta subgen. Cuscuta</taxon>
    </lineage>
</organism>
<comment type="caution">
    <text evidence="1">The sequence shown here is derived from an EMBL/GenBank/DDBJ whole genome shotgun (WGS) entry which is preliminary data.</text>
</comment>
<evidence type="ECO:0000313" key="1">
    <source>
        <dbReference type="EMBL" id="CAH9119172.1"/>
    </source>
</evidence>
<dbReference type="Proteomes" id="UP001152523">
    <property type="component" value="Unassembled WGS sequence"/>
</dbReference>
<accession>A0AAV0E821</accession>
<protein>
    <submittedName>
        <fullName evidence="1">Uncharacterized protein</fullName>
    </submittedName>
</protein>
<keyword evidence="2" id="KW-1185">Reference proteome</keyword>
<dbReference type="AlphaFoldDB" id="A0AAV0E821"/>
<proteinExistence type="predicted"/>
<evidence type="ECO:0000313" key="2">
    <source>
        <dbReference type="Proteomes" id="UP001152523"/>
    </source>
</evidence>
<dbReference type="PANTHER" id="PTHR37383">
    <property type="entry name" value="OS01G0694200 PROTEIN"/>
    <property type="match status" value="1"/>
</dbReference>
<name>A0AAV0E821_9ASTE</name>